<dbReference type="KEGG" id="pacr:FXN63_23610"/>
<dbReference type="GO" id="GO:0015628">
    <property type="term" value="P:protein secretion by the type II secretion system"/>
    <property type="evidence" value="ECO:0007669"/>
    <property type="project" value="TreeGrafter"/>
</dbReference>
<evidence type="ECO:0000256" key="1">
    <source>
        <dbReference type="ARBA" id="ARBA00004167"/>
    </source>
</evidence>
<dbReference type="NCBIfam" id="TIGR02532">
    <property type="entry name" value="IV_pilin_GFxxxE"/>
    <property type="match status" value="1"/>
</dbReference>
<dbReference type="OrthoDB" id="9151668at2"/>
<dbReference type="InterPro" id="IPR051621">
    <property type="entry name" value="T2SS_protein_J"/>
</dbReference>
<evidence type="ECO:0000313" key="8">
    <source>
        <dbReference type="Proteomes" id="UP000325161"/>
    </source>
</evidence>
<evidence type="ECO:0000313" key="7">
    <source>
        <dbReference type="EMBL" id="QEI08490.1"/>
    </source>
</evidence>
<evidence type="ECO:0000256" key="6">
    <source>
        <dbReference type="SAM" id="Phobius"/>
    </source>
</evidence>
<sequence>MNPVFIKRALSDRPTLLKRTRAGSRVGAAAGFTLIEVMVAISLMAIVAILSWRGLDSVSKAGERIDASAADTEVVLRSVGQLSRDVMLRAPVGVLPMPPVPTGTNVPTTLLPSSISVDRRLDGSLVFGIVRAAVGEPGNWQRVAWSVDNGVLRRRIGLAASVLPLPSVDGAIDPTRNPVAEVMPDVQGLSLRAWVPQRGWVGLPAADGLVAATGLEVAIVRNGPTGPETFRQVMVFE</sequence>
<evidence type="ECO:0000256" key="5">
    <source>
        <dbReference type="ARBA" id="ARBA00023136"/>
    </source>
</evidence>
<comment type="subcellular location">
    <subcellularLocation>
        <location evidence="1">Membrane</location>
        <topology evidence="1">Single-pass membrane protein</topology>
    </subcellularLocation>
</comment>
<dbReference type="PANTHER" id="PTHR39583">
    <property type="entry name" value="TYPE II SECRETION SYSTEM PROTEIN J-RELATED"/>
    <property type="match status" value="1"/>
</dbReference>
<dbReference type="AlphaFoldDB" id="A0A5C0B5C6"/>
<dbReference type="GO" id="GO:0016020">
    <property type="term" value="C:membrane"/>
    <property type="evidence" value="ECO:0007669"/>
    <property type="project" value="UniProtKB-SubCell"/>
</dbReference>
<keyword evidence="8" id="KW-1185">Reference proteome</keyword>
<gene>
    <name evidence="7" type="ORF">FXN63_23610</name>
</gene>
<organism evidence="7 8">
    <name type="scientific">Pigmentiphaga aceris</name>
    <dbReference type="NCBI Taxonomy" id="1940612"/>
    <lineage>
        <taxon>Bacteria</taxon>
        <taxon>Pseudomonadati</taxon>
        <taxon>Pseudomonadota</taxon>
        <taxon>Betaproteobacteria</taxon>
        <taxon>Burkholderiales</taxon>
        <taxon>Alcaligenaceae</taxon>
        <taxon>Pigmentiphaga</taxon>
    </lineage>
</organism>
<feature type="transmembrane region" description="Helical" evidence="6">
    <location>
        <begin position="26"/>
        <end position="52"/>
    </location>
</feature>
<dbReference type="PROSITE" id="PS00409">
    <property type="entry name" value="PROKAR_NTER_METHYL"/>
    <property type="match status" value="1"/>
</dbReference>
<dbReference type="Proteomes" id="UP000325161">
    <property type="component" value="Chromosome"/>
</dbReference>
<dbReference type="Pfam" id="PF07963">
    <property type="entry name" value="N_methyl"/>
    <property type="match status" value="1"/>
</dbReference>
<keyword evidence="3 6" id="KW-0812">Transmembrane</keyword>
<evidence type="ECO:0000256" key="4">
    <source>
        <dbReference type="ARBA" id="ARBA00022989"/>
    </source>
</evidence>
<keyword evidence="5 6" id="KW-0472">Membrane</keyword>
<proteinExistence type="predicted"/>
<dbReference type="EMBL" id="CP043046">
    <property type="protein sequence ID" value="QEI08490.1"/>
    <property type="molecule type" value="Genomic_DNA"/>
</dbReference>
<dbReference type="PANTHER" id="PTHR39583:SF2">
    <property type="entry name" value="TYPE II SECRETION SYSTEM PROTEIN J"/>
    <property type="match status" value="1"/>
</dbReference>
<reference evidence="7 8" key="1">
    <citation type="submission" date="2019-08" db="EMBL/GenBank/DDBJ databases">
        <title>Amphibian skin-associated Pigmentiphaga: genome sequence and occurrence across geography and hosts.</title>
        <authorList>
            <person name="Bletz M.C."/>
            <person name="Bunk B."/>
            <person name="Sproeer C."/>
            <person name="Biwer P."/>
            <person name="Reiter S."/>
            <person name="Rabemananjara F.C.E."/>
            <person name="Schulz S."/>
            <person name="Overmann J."/>
            <person name="Vences M."/>
        </authorList>
    </citation>
    <scope>NUCLEOTIDE SEQUENCE [LARGE SCALE GENOMIC DNA]</scope>
    <source>
        <strain evidence="7 8">Mada1488</strain>
    </source>
</reference>
<keyword evidence="2" id="KW-0488">Methylation</keyword>
<dbReference type="RefSeq" id="WP_148817961.1">
    <property type="nucleotide sequence ID" value="NZ_CP043046.1"/>
</dbReference>
<keyword evidence="4 6" id="KW-1133">Transmembrane helix</keyword>
<name>A0A5C0B5C6_9BURK</name>
<protein>
    <submittedName>
        <fullName evidence="7">Prepilin-type N-terminal cleavage/methylation domain-containing protein</fullName>
    </submittedName>
</protein>
<dbReference type="InterPro" id="IPR012902">
    <property type="entry name" value="N_methyl_site"/>
</dbReference>
<accession>A0A5C0B5C6</accession>
<evidence type="ECO:0000256" key="3">
    <source>
        <dbReference type="ARBA" id="ARBA00022692"/>
    </source>
</evidence>
<evidence type="ECO:0000256" key="2">
    <source>
        <dbReference type="ARBA" id="ARBA00022481"/>
    </source>
</evidence>